<keyword evidence="3 6" id="KW-0812">Transmembrane</keyword>
<feature type="transmembrane region" description="Helical" evidence="6">
    <location>
        <begin position="257"/>
        <end position="274"/>
    </location>
</feature>
<proteinExistence type="inferred from homology"/>
<keyword evidence="5 6" id="KW-0472">Membrane</keyword>
<dbReference type="PANTHER" id="PTHR32322:SF2">
    <property type="entry name" value="EAMA DOMAIN-CONTAINING PROTEIN"/>
    <property type="match status" value="1"/>
</dbReference>
<gene>
    <name evidence="8" type="ORF">GCM10007875_03200</name>
</gene>
<evidence type="ECO:0000313" key="8">
    <source>
        <dbReference type="EMBL" id="GLR25232.1"/>
    </source>
</evidence>
<organism evidence="8 9">
    <name type="scientific">Limnobacter litoralis</name>
    <dbReference type="NCBI Taxonomy" id="481366"/>
    <lineage>
        <taxon>Bacteria</taxon>
        <taxon>Pseudomonadati</taxon>
        <taxon>Pseudomonadota</taxon>
        <taxon>Betaproteobacteria</taxon>
        <taxon>Burkholderiales</taxon>
        <taxon>Burkholderiaceae</taxon>
        <taxon>Limnobacter</taxon>
    </lineage>
</organism>
<comment type="caution">
    <text evidence="8">The sequence shown here is derived from an EMBL/GenBank/DDBJ whole genome shotgun (WGS) entry which is preliminary data.</text>
</comment>
<dbReference type="SUPFAM" id="SSF103481">
    <property type="entry name" value="Multidrug resistance efflux transporter EmrE"/>
    <property type="match status" value="2"/>
</dbReference>
<dbReference type="RefSeq" id="WP_284279568.1">
    <property type="nucleotide sequence ID" value="NZ_BSOJ01000006.1"/>
</dbReference>
<feature type="transmembrane region" description="Helical" evidence="6">
    <location>
        <begin position="12"/>
        <end position="32"/>
    </location>
</feature>
<evidence type="ECO:0000259" key="7">
    <source>
        <dbReference type="Pfam" id="PF00892"/>
    </source>
</evidence>
<comment type="subcellular location">
    <subcellularLocation>
        <location evidence="1">Membrane</location>
        <topology evidence="1">Multi-pass membrane protein</topology>
    </subcellularLocation>
</comment>
<protein>
    <submittedName>
        <fullName evidence="8">Membrane protein</fullName>
    </submittedName>
</protein>
<sequence length="312" mass="33120">MQHRPHHHGILMLKLTLVALFWGGTFVAGRTVSQHLPAMTAAFLRYLVAAVFLVAAAFKMEGGLQRLTRSQLLTTAAMGATGIALYNICFFAALAHIPAGRTALIVSLNPIMTALLASVVFSERLGSRRWTGIALALFGAGIVITRGDLLGTLHDVSQSLGPGELLMVMAVLGWATYTLILRKAGQTMSPVAAITWATLWGLLFMGAGAAHELPTIAWAEQPWVVWACLVYLGAIGTVVAFLWFYQGVQILGPSRTAVFTNLVPVFGIALSALILRETILVSMGVGGAITALGVYLTNKPTNKPSTGAGKVR</sequence>
<feature type="transmembrane region" description="Helical" evidence="6">
    <location>
        <begin position="165"/>
        <end position="181"/>
    </location>
</feature>
<evidence type="ECO:0000256" key="5">
    <source>
        <dbReference type="ARBA" id="ARBA00023136"/>
    </source>
</evidence>
<accession>A0ABQ5YS15</accession>
<dbReference type="EMBL" id="BSOJ01000006">
    <property type="protein sequence ID" value="GLR25232.1"/>
    <property type="molecule type" value="Genomic_DNA"/>
</dbReference>
<evidence type="ECO:0000256" key="3">
    <source>
        <dbReference type="ARBA" id="ARBA00022692"/>
    </source>
</evidence>
<evidence type="ECO:0000256" key="6">
    <source>
        <dbReference type="SAM" id="Phobius"/>
    </source>
</evidence>
<feature type="transmembrane region" description="Helical" evidence="6">
    <location>
        <begin position="223"/>
        <end position="245"/>
    </location>
</feature>
<feature type="domain" description="EamA" evidence="7">
    <location>
        <begin position="162"/>
        <end position="298"/>
    </location>
</feature>
<evidence type="ECO:0000256" key="4">
    <source>
        <dbReference type="ARBA" id="ARBA00022989"/>
    </source>
</evidence>
<reference evidence="9" key="1">
    <citation type="journal article" date="2019" name="Int. J. Syst. Evol. Microbiol.">
        <title>The Global Catalogue of Microorganisms (GCM) 10K type strain sequencing project: providing services to taxonomists for standard genome sequencing and annotation.</title>
        <authorList>
            <consortium name="The Broad Institute Genomics Platform"/>
            <consortium name="The Broad Institute Genome Sequencing Center for Infectious Disease"/>
            <person name="Wu L."/>
            <person name="Ma J."/>
        </authorList>
    </citation>
    <scope>NUCLEOTIDE SEQUENCE [LARGE SCALE GENOMIC DNA]</scope>
    <source>
        <strain evidence="9">NBRC 105857</strain>
    </source>
</reference>
<evidence type="ECO:0000313" key="9">
    <source>
        <dbReference type="Proteomes" id="UP001156664"/>
    </source>
</evidence>
<dbReference type="Gene3D" id="1.10.3730.20">
    <property type="match status" value="1"/>
</dbReference>
<dbReference type="InterPro" id="IPR000620">
    <property type="entry name" value="EamA_dom"/>
</dbReference>
<evidence type="ECO:0000256" key="2">
    <source>
        <dbReference type="ARBA" id="ARBA00007362"/>
    </source>
</evidence>
<comment type="similarity">
    <text evidence="2">Belongs to the EamA transporter family.</text>
</comment>
<evidence type="ECO:0000256" key="1">
    <source>
        <dbReference type="ARBA" id="ARBA00004141"/>
    </source>
</evidence>
<dbReference type="InterPro" id="IPR050638">
    <property type="entry name" value="AA-Vitamin_Transporters"/>
</dbReference>
<feature type="transmembrane region" description="Helical" evidence="6">
    <location>
        <begin position="133"/>
        <end position="153"/>
    </location>
</feature>
<name>A0ABQ5YS15_9BURK</name>
<dbReference type="InterPro" id="IPR037185">
    <property type="entry name" value="EmrE-like"/>
</dbReference>
<feature type="domain" description="EamA" evidence="7">
    <location>
        <begin position="14"/>
        <end position="144"/>
    </location>
</feature>
<feature type="transmembrane region" description="Helical" evidence="6">
    <location>
        <begin position="38"/>
        <end position="60"/>
    </location>
</feature>
<keyword evidence="4 6" id="KW-1133">Transmembrane helix</keyword>
<dbReference type="Proteomes" id="UP001156664">
    <property type="component" value="Unassembled WGS sequence"/>
</dbReference>
<feature type="transmembrane region" description="Helical" evidence="6">
    <location>
        <begin position="280"/>
        <end position="297"/>
    </location>
</feature>
<feature type="transmembrane region" description="Helical" evidence="6">
    <location>
        <begin position="72"/>
        <end position="97"/>
    </location>
</feature>
<dbReference type="PANTHER" id="PTHR32322">
    <property type="entry name" value="INNER MEMBRANE TRANSPORTER"/>
    <property type="match status" value="1"/>
</dbReference>
<dbReference type="Pfam" id="PF00892">
    <property type="entry name" value="EamA"/>
    <property type="match status" value="2"/>
</dbReference>
<feature type="transmembrane region" description="Helical" evidence="6">
    <location>
        <begin position="103"/>
        <end position="121"/>
    </location>
</feature>
<feature type="transmembrane region" description="Helical" evidence="6">
    <location>
        <begin position="193"/>
        <end position="211"/>
    </location>
</feature>
<keyword evidence="9" id="KW-1185">Reference proteome</keyword>